<dbReference type="PANTHER" id="PTHR10146">
    <property type="entry name" value="PROLINE SYNTHETASE CO-TRANSCRIBED BACTERIAL HOMOLOG PROTEIN"/>
    <property type="match status" value="1"/>
</dbReference>
<feature type="modified residue" description="N6-(pyridoxal phosphate)lysine" evidence="2">
    <location>
        <position position="35"/>
    </location>
</feature>
<dbReference type="PANTHER" id="PTHR10146:SF14">
    <property type="entry name" value="PYRIDOXAL PHOSPHATE HOMEOSTASIS PROTEIN"/>
    <property type="match status" value="1"/>
</dbReference>
<evidence type="ECO:0000256" key="3">
    <source>
        <dbReference type="RuleBase" id="RU004514"/>
    </source>
</evidence>
<gene>
    <name evidence="5" type="ORF">AAIG11_03395</name>
</gene>
<dbReference type="Pfam" id="PF01168">
    <property type="entry name" value="Ala_racemase_N"/>
    <property type="match status" value="1"/>
</dbReference>
<proteinExistence type="inferred from homology"/>
<comment type="caution">
    <text evidence="5">The sequence shown here is derived from an EMBL/GenBank/DDBJ whole genome shotgun (WGS) entry which is preliminary data.</text>
</comment>
<sequence>MSIGENLRIIQERIRESLIKSVSPERQIDVIAVTKKVAVDQIQEAVNLGVRNVGENKVQEMLGKFDQIDGLVNWHMIGHLQRNKVKYIVDKVSLIHSVDSLPLMEEISVRALKSGRQIDCLIQVNVSGEVSKFGIEPTELEDLIKKSQELSGIRAIGLMTMAPYDDNPEKARPYFKKLNELFQLTKEKRLSSVEMKVLSMGMSNDFDVAVQEGATMVRIGSALFGSRNYA</sequence>
<evidence type="ECO:0000256" key="1">
    <source>
        <dbReference type="ARBA" id="ARBA00022898"/>
    </source>
</evidence>
<dbReference type="InterPro" id="IPR029066">
    <property type="entry name" value="PLP-binding_barrel"/>
</dbReference>
<dbReference type="CDD" id="cd00635">
    <property type="entry name" value="PLPDE_III_YBL036c_like"/>
    <property type="match status" value="1"/>
</dbReference>
<feature type="domain" description="Alanine racemase N-terminal" evidence="4">
    <location>
        <begin position="27"/>
        <end position="227"/>
    </location>
</feature>
<protein>
    <recommendedName>
        <fullName evidence="2">Pyridoxal phosphate homeostasis protein</fullName>
        <shortName evidence="2">PLP homeostasis protein</shortName>
    </recommendedName>
</protein>
<dbReference type="NCBIfam" id="TIGR00044">
    <property type="entry name" value="YggS family pyridoxal phosphate-dependent enzyme"/>
    <property type="match status" value="1"/>
</dbReference>
<evidence type="ECO:0000259" key="4">
    <source>
        <dbReference type="Pfam" id="PF01168"/>
    </source>
</evidence>
<dbReference type="EMBL" id="JBCITM010000002">
    <property type="protein sequence ID" value="MEN1759510.1"/>
    <property type="molecule type" value="Genomic_DNA"/>
</dbReference>
<evidence type="ECO:0000313" key="5">
    <source>
        <dbReference type="EMBL" id="MEN1759510.1"/>
    </source>
</evidence>
<organism evidence="5 6">
    <name type="scientific">Anoxynatronum sibiricum</name>
    <dbReference type="NCBI Taxonomy" id="210623"/>
    <lineage>
        <taxon>Bacteria</taxon>
        <taxon>Bacillati</taxon>
        <taxon>Bacillota</taxon>
        <taxon>Clostridia</taxon>
        <taxon>Eubacteriales</taxon>
        <taxon>Clostridiaceae</taxon>
        <taxon>Anoxynatronum</taxon>
    </lineage>
</organism>
<dbReference type="InterPro" id="IPR011078">
    <property type="entry name" value="PyrdxlP_homeostasis"/>
</dbReference>
<comment type="similarity">
    <text evidence="2 3">Belongs to the pyridoxal phosphate-binding protein YggS/PROSC family.</text>
</comment>
<comment type="function">
    <text evidence="2">Pyridoxal 5'-phosphate (PLP)-binding protein, which is involved in PLP homeostasis.</text>
</comment>
<reference evidence="5 6" key="1">
    <citation type="submission" date="2024-04" db="EMBL/GenBank/DDBJ databases">
        <title>Genome sequencing and metabolic network reconstruction of aminoacids and betaine degradation by Anoxynatronum sibiricum.</title>
        <authorList>
            <person name="Detkova E.N."/>
            <person name="Boltjanskaja Y.V."/>
            <person name="Mardanov A.V."/>
            <person name="Kevbrin V."/>
        </authorList>
    </citation>
    <scope>NUCLEOTIDE SEQUENCE [LARGE SCALE GENOMIC DNA]</scope>
    <source>
        <strain evidence="5 6">Z-7981</strain>
    </source>
</reference>
<dbReference type="PROSITE" id="PS01211">
    <property type="entry name" value="UPF0001"/>
    <property type="match status" value="1"/>
</dbReference>
<evidence type="ECO:0000256" key="2">
    <source>
        <dbReference type="HAMAP-Rule" id="MF_02087"/>
    </source>
</evidence>
<keyword evidence="6" id="KW-1185">Reference proteome</keyword>
<dbReference type="Gene3D" id="3.20.20.10">
    <property type="entry name" value="Alanine racemase"/>
    <property type="match status" value="1"/>
</dbReference>
<dbReference type="Proteomes" id="UP001407405">
    <property type="component" value="Unassembled WGS sequence"/>
</dbReference>
<dbReference type="SUPFAM" id="SSF51419">
    <property type="entry name" value="PLP-binding barrel"/>
    <property type="match status" value="1"/>
</dbReference>
<evidence type="ECO:0000313" key="6">
    <source>
        <dbReference type="Proteomes" id="UP001407405"/>
    </source>
</evidence>
<name>A0ABU9VQS0_9CLOT</name>
<dbReference type="InterPro" id="IPR001608">
    <property type="entry name" value="Ala_racemase_N"/>
</dbReference>
<dbReference type="PIRSF" id="PIRSF004848">
    <property type="entry name" value="YBL036c_PLPDEIII"/>
    <property type="match status" value="1"/>
</dbReference>
<keyword evidence="1 2" id="KW-0663">Pyridoxal phosphate</keyword>
<accession>A0ABU9VQS0</accession>
<dbReference type="HAMAP" id="MF_02087">
    <property type="entry name" value="PLP_homeostasis"/>
    <property type="match status" value="1"/>
</dbReference>